<evidence type="ECO:0000256" key="6">
    <source>
        <dbReference type="ARBA" id="ARBA00022777"/>
    </source>
</evidence>
<dbReference type="KEGG" id="sfz:SFLOR_v1c02500"/>
<dbReference type="AlphaFoldDB" id="A0A2K8SCX4"/>
<reference evidence="9 10" key="1">
    <citation type="submission" date="2017-12" db="EMBL/GenBank/DDBJ databases">
        <title>Complete genome sequence of Spiroplasma floricola 23-6 (ATCC 29989).</title>
        <authorList>
            <person name="Tsai Y.-M."/>
            <person name="Wu P.-S."/>
            <person name="Lo W.-S."/>
            <person name="Kuo C.-H."/>
        </authorList>
    </citation>
    <scope>NUCLEOTIDE SEQUENCE [LARGE SCALE GENOMIC DNA]</scope>
    <source>
        <strain evidence="9 10">23-6</strain>
    </source>
</reference>
<dbReference type="PANTHER" id="PTHR34581">
    <property type="entry name" value="PTS SYSTEM N,N'-DIACETYLCHITOBIOSE-SPECIFIC EIIB COMPONENT"/>
    <property type="match status" value="1"/>
</dbReference>
<evidence type="ECO:0000256" key="4">
    <source>
        <dbReference type="ARBA" id="ARBA00022679"/>
    </source>
</evidence>
<dbReference type="Gene3D" id="3.40.50.2300">
    <property type="match status" value="1"/>
</dbReference>
<sequence length="99" mass="11124">MNKKVLLACNAGMSTSILVKNMQNYAFEEDINVEIKAVSTNEAKLNGNDWDIVLLGPQVAYELDEVKTYFETPVFVIDKEDYGKANGEKVLKFALENCK</sequence>
<evidence type="ECO:0000256" key="3">
    <source>
        <dbReference type="ARBA" id="ARBA00022597"/>
    </source>
</evidence>
<evidence type="ECO:0000256" key="1">
    <source>
        <dbReference type="ARBA" id="ARBA00022448"/>
    </source>
</evidence>
<feature type="domain" description="PTS EIIB type-3" evidence="8">
    <location>
        <begin position="2"/>
        <end position="99"/>
    </location>
</feature>
<keyword evidence="2" id="KW-0597">Phosphoprotein</keyword>
<dbReference type="PROSITE" id="PS51100">
    <property type="entry name" value="PTS_EIIB_TYPE_3"/>
    <property type="match status" value="1"/>
</dbReference>
<name>A0A2K8SCX4_9MOLU</name>
<dbReference type="OrthoDB" id="9808134at2"/>
<dbReference type="Proteomes" id="UP000231823">
    <property type="component" value="Chromosome"/>
</dbReference>
<gene>
    <name evidence="9" type="primary">celA</name>
    <name evidence="9" type="ORF">SFLOR_v1c02500</name>
</gene>
<dbReference type="InterPro" id="IPR051819">
    <property type="entry name" value="PTS_sugar-specific_EIIB"/>
</dbReference>
<evidence type="ECO:0000313" key="9">
    <source>
        <dbReference type="EMBL" id="AUB31311.1"/>
    </source>
</evidence>
<dbReference type="RefSeq" id="WP_100916298.1">
    <property type="nucleotide sequence ID" value="NZ_CP025057.1"/>
</dbReference>
<dbReference type="GO" id="GO:0009401">
    <property type="term" value="P:phosphoenolpyruvate-dependent sugar phosphotransferase system"/>
    <property type="evidence" value="ECO:0007669"/>
    <property type="project" value="UniProtKB-KW"/>
</dbReference>
<keyword evidence="3" id="KW-0762">Sugar transport</keyword>
<organism evidence="9 10">
    <name type="scientific">Spiroplasma floricola 23-6</name>
    <dbReference type="NCBI Taxonomy" id="1336749"/>
    <lineage>
        <taxon>Bacteria</taxon>
        <taxon>Bacillati</taxon>
        <taxon>Mycoplasmatota</taxon>
        <taxon>Mollicutes</taxon>
        <taxon>Entomoplasmatales</taxon>
        <taxon>Spiroplasmataceae</taxon>
        <taxon>Spiroplasma</taxon>
    </lineage>
</organism>
<dbReference type="CDD" id="cd05564">
    <property type="entry name" value="PTS_IIB_chitobiose_lichenan"/>
    <property type="match status" value="1"/>
</dbReference>
<dbReference type="SUPFAM" id="SSF52794">
    <property type="entry name" value="PTS system IIB component-like"/>
    <property type="match status" value="1"/>
</dbReference>
<evidence type="ECO:0000313" key="10">
    <source>
        <dbReference type="Proteomes" id="UP000231823"/>
    </source>
</evidence>
<dbReference type="InterPro" id="IPR003501">
    <property type="entry name" value="PTS_EIIB_2/3"/>
</dbReference>
<dbReference type="EMBL" id="CP025057">
    <property type="protein sequence ID" value="AUB31311.1"/>
    <property type="molecule type" value="Genomic_DNA"/>
</dbReference>
<proteinExistence type="predicted"/>
<protein>
    <submittedName>
        <fullName evidence="9">PTS system, cellobiose-specific IIB component</fullName>
    </submittedName>
</protein>
<evidence type="ECO:0000256" key="5">
    <source>
        <dbReference type="ARBA" id="ARBA00022683"/>
    </source>
</evidence>
<dbReference type="PANTHER" id="PTHR34581:SF2">
    <property type="entry name" value="PTS SYSTEM N,N'-DIACETYLCHITOBIOSE-SPECIFIC EIIB COMPONENT"/>
    <property type="match status" value="1"/>
</dbReference>
<dbReference type="Pfam" id="PF02302">
    <property type="entry name" value="PTS_IIB"/>
    <property type="match status" value="1"/>
</dbReference>
<dbReference type="GO" id="GO:0016301">
    <property type="term" value="F:kinase activity"/>
    <property type="evidence" value="ECO:0007669"/>
    <property type="project" value="UniProtKB-KW"/>
</dbReference>
<accession>A0A2K8SCX4</accession>
<feature type="modified residue" description="Phosphocysteine; by EIIA" evidence="7">
    <location>
        <position position="9"/>
    </location>
</feature>
<evidence type="ECO:0000259" key="8">
    <source>
        <dbReference type="PROSITE" id="PS51100"/>
    </source>
</evidence>
<dbReference type="InterPro" id="IPR036095">
    <property type="entry name" value="PTS_EIIB-like_sf"/>
</dbReference>
<keyword evidence="6" id="KW-0418">Kinase</keyword>
<keyword evidence="4" id="KW-0808">Transferase</keyword>
<dbReference type="InterPro" id="IPR013012">
    <property type="entry name" value="PTS_EIIB_3"/>
</dbReference>
<evidence type="ECO:0000256" key="2">
    <source>
        <dbReference type="ARBA" id="ARBA00022553"/>
    </source>
</evidence>
<keyword evidence="10" id="KW-1185">Reference proteome</keyword>
<dbReference type="GO" id="GO:0008982">
    <property type="term" value="F:protein-N(PI)-phosphohistidine-sugar phosphotransferase activity"/>
    <property type="evidence" value="ECO:0007669"/>
    <property type="project" value="InterPro"/>
</dbReference>
<evidence type="ECO:0000256" key="7">
    <source>
        <dbReference type="PROSITE-ProRule" id="PRU00423"/>
    </source>
</evidence>
<keyword evidence="5" id="KW-0598">Phosphotransferase system</keyword>
<keyword evidence="1" id="KW-0813">Transport</keyword>